<evidence type="ECO:0000313" key="1">
    <source>
        <dbReference type="EMBL" id="QHS99345.1"/>
    </source>
</evidence>
<accession>A0A6C0C3S7</accession>
<protein>
    <submittedName>
        <fullName evidence="1">Uncharacterized protein</fullName>
    </submittedName>
</protein>
<dbReference type="EMBL" id="MN739339">
    <property type="protein sequence ID" value="QHS99345.1"/>
    <property type="molecule type" value="Genomic_DNA"/>
</dbReference>
<dbReference type="AlphaFoldDB" id="A0A6C0C3S7"/>
<organism evidence="1">
    <name type="scientific">viral metagenome</name>
    <dbReference type="NCBI Taxonomy" id="1070528"/>
    <lineage>
        <taxon>unclassified sequences</taxon>
        <taxon>metagenomes</taxon>
        <taxon>organismal metagenomes</taxon>
    </lineage>
</organism>
<reference evidence="1" key="1">
    <citation type="journal article" date="2020" name="Nature">
        <title>Giant virus diversity and host interactions through global metagenomics.</title>
        <authorList>
            <person name="Schulz F."/>
            <person name="Roux S."/>
            <person name="Paez-Espino D."/>
            <person name="Jungbluth S."/>
            <person name="Walsh D.A."/>
            <person name="Denef V.J."/>
            <person name="McMahon K.D."/>
            <person name="Konstantinidis K.T."/>
            <person name="Eloe-Fadrosh E.A."/>
            <person name="Kyrpides N.C."/>
            <person name="Woyke T."/>
        </authorList>
    </citation>
    <scope>NUCLEOTIDE SEQUENCE</scope>
    <source>
        <strain evidence="1">GVMAG-M-3300020185-33</strain>
    </source>
</reference>
<sequence>MSTCDFTLQTDLSSIKYCATGVFYVSLDLFRSMFLFSAPITDCSLNPNLLNDSQADISYCVLSNLYPSINPVHAMMGSPLSEGIIRRDSSANQLIKHDFIFYLSEKIFNNASSAFLVSNLQEMKAGIEEMGWVYKNNIEQLLTTAYNNGMGMTNTITDESNIVRRLLKQLEHSDPGRLICVPNDINSGIVDTDALQSVPFIEGDSISIFFTLVSSVEPRKYRLILYLTNDAAKLNTNIHPADSLIHYSEYQGNITNDGVP</sequence>
<name>A0A6C0C3S7_9ZZZZ</name>
<proteinExistence type="predicted"/>